<sequence length="103" mass="11444">MARTKRNPSGVKLARASDSCSNDIDNRAEEDNTEPVKMIDASVTDPDDFPSKPEPLSHCRNLQLIVEEYAHTLKGICQNRRADQACPIISVSVWNTRCGKSTK</sequence>
<proteinExistence type="predicted"/>
<gene>
    <name evidence="2" type="ORF">NPIL_163771</name>
</gene>
<name>A0A8X6T366_NEPPI</name>
<dbReference type="Proteomes" id="UP000887013">
    <property type="component" value="Unassembled WGS sequence"/>
</dbReference>
<evidence type="ECO:0000313" key="2">
    <source>
        <dbReference type="EMBL" id="GFS70952.1"/>
    </source>
</evidence>
<dbReference type="EMBL" id="BMAW01095606">
    <property type="protein sequence ID" value="GFS70952.1"/>
    <property type="molecule type" value="Genomic_DNA"/>
</dbReference>
<keyword evidence="3" id="KW-1185">Reference proteome</keyword>
<organism evidence="2 3">
    <name type="scientific">Nephila pilipes</name>
    <name type="common">Giant wood spider</name>
    <name type="synonym">Nephila maculata</name>
    <dbReference type="NCBI Taxonomy" id="299642"/>
    <lineage>
        <taxon>Eukaryota</taxon>
        <taxon>Metazoa</taxon>
        <taxon>Ecdysozoa</taxon>
        <taxon>Arthropoda</taxon>
        <taxon>Chelicerata</taxon>
        <taxon>Arachnida</taxon>
        <taxon>Araneae</taxon>
        <taxon>Araneomorphae</taxon>
        <taxon>Entelegynae</taxon>
        <taxon>Araneoidea</taxon>
        <taxon>Nephilidae</taxon>
        <taxon>Nephila</taxon>
    </lineage>
</organism>
<evidence type="ECO:0000313" key="3">
    <source>
        <dbReference type="Proteomes" id="UP000887013"/>
    </source>
</evidence>
<protein>
    <submittedName>
        <fullName evidence="2">Uncharacterized protein</fullName>
    </submittedName>
</protein>
<comment type="caution">
    <text evidence="2">The sequence shown here is derived from an EMBL/GenBank/DDBJ whole genome shotgun (WGS) entry which is preliminary data.</text>
</comment>
<accession>A0A8X6T366</accession>
<evidence type="ECO:0000256" key="1">
    <source>
        <dbReference type="SAM" id="MobiDB-lite"/>
    </source>
</evidence>
<dbReference type="AlphaFoldDB" id="A0A8X6T366"/>
<feature type="region of interest" description="Disordered" evidence="1">
    <location>
        <begin position="1"/>
        <end position="54"/>
    </location>
</feature>
<reference evidence="2" key="1">
    <citation type="submission" date="2020-08" db="EMBL/GenBank/DDBJ databases">
        <title>Multicomponent nature underlies the extraordinary mechanical properties of spider dragline silk.</title>
        <authorList>
            <person name="Kono N."/>
            <person name="Nakamura H."/>
            <person name="Mori M."/>
            <person name="Yoshida Y."/>
            <person name="Ohtoshi R."/>
            <person name="Malay A.D."/>
            <person name="Moran D.A.P."/>
            <person name="Tomita M."/>
            <person name="Numata K."/>
            <person name="Arakawa K."/>
        </authorList>
    </citation>
    <scope>NUCLEOTIDE SEQUENCE</scope>
</reference>